<name>A0A2K0XM03_9BACT</name>
<dbReference type="EMBL" id="NBAX01000003">
    <property type="protein sequence ID" value="PNP95551.1"/>
    <property type="molecule type" value="Genomic_DNA"/>
</dbReference>
<sequence>MNGKIDSHIRRIFTHKIEEIGGTLSGDILLYFGPIDDCLVYYVNELVRGLKENSSKDENRDRYNCFS</sequence>
<evidence type="ECO:0000313" key="2">
    <source>
        <dbReference type="Proteomes" id="UP000236634"/>
    </source>
</evidence>
<protein>
    <submittedName>
        <fullName evidence="1">Uncharacterized protein</fullName>
    </submittedName>
</protein>
<dbReference type="AlphaFoldDB" id="A0A2K0XM03"/>
<reference evidence="1 2" key="1">
    <citation type="submission" date="2017-03" db="EMBL/GenBank/DDBJ databases">
        <authorList>
            <person name="Afonso C.L."/>
            <person name="Miller P.J."/>
            <person name="Scott M.A."/>
            <person name="Spackman E."/>
            <person name="Goraichik I."/>
            <person name="Dimitrov K.M."/>
            <person name="Suarez D.L."/>
            <person name="Swayne D.E."/>
        </authorList>
    </citation>
    <scope>NUCLEOTIDE SEQUENCE [LARGE SCALE GENOMIC DNA]</scope>
    <source>
        <strain evidence="1 2">DNF00076</strain>
    </source>
</reference>
<accession>A0A2K0XM03</accession>
<gene>
    <name evidence="1" type="ORF">BFS16_04045</name>
</gene>
<comment type="caution">
    <text evidence="1">The sequence shown here is derived from an EMBL/GenBank/DDBJ whole genome shotgun (WGS) entry which is preliminary data.</text>
</comment>
<dbReference type="Proteomes" id="UP000236634">
    <property type="component" value="Unassembled WGS sequence"/>
</dbReference>
<evidence type="ECO:0000313" key="1">
    <source>
        <dbReference type="EMBL" id="PNP95551.1"/>
    </source>
</evidence>
<proteinExistence type="predicted"/>
<organism evidence="1 2">
    <name type="scientific">Hoylesella timonensis</name>
    <dbReference type="NCBI Taxonomy" id="386414"/>
    <lineage>
        <taxon>Bacteria</taxon>
        <taxon>Pseudomonadati</taxon>
        <taxon>Bacteroidota</taxon>
        <taxon>Bacteroidia</taxon>
        <taxon>Bacteroidales</taxon>
        <taxon>Prevotellaceae</taxon>
        <taxon>Hoylesella</taxon>
    </lineage>
</organism>